<organism evidence="1 2">
    <name type="scientific">Sporosarcina quadrami</name>
    <dbReference type="NCBI Taxonomy" id="2762234"/>
    <lineage>
        <taxon>Bacteria</taxon>
        <taxon>Bacillati</taxon>
        <taxon>Bacillota</taxon>
        <taxon>Bacilli</taxon>
        <taxon>Bacillales</taxon>
        <taxon>Caryophanaceae</taxon>
        <taxon>Sporosarcina</taxon>
    </lineage>
</organism>
<dbReference type="Proteomes" id="UP000626786">
    <property type="component" value="Unassembled WGS sequence"/>
</dbReference>
<keyword evidence="1" id="KW-0067">ATP-binding</keyword>
<keyword evidence="1" id="KW-0547">Nucleotide-binding</keyword>
<dbReference type="EMBL" id="JACSQN010000002">
    <property type="protein sequence ID" value="MBD7983473.1"/>
    <property type="molecule type" value="Genomic_DNA"/>
</dbReference>
<reference evidence="1 2" key="1">
    <citation type="submission" date="2020-08" db="EMBL/GenBank/DDBJ databases">
        <title>A Genomic Blueprint of the Chicken Gut Microbiome.</title>
        <authorList>
            <person name="Gilroy R."/>
            <person name="Ravi A."/>
            <person name="Getino M."/>
            <person name="Pursley I."/>
            <person name="Horton D.L."/>
            <person name="Alikhan N.-F."/>
            <person name="Baker D."/>
            <person name="Gharbi K."/>
            <person name="Hall N."/>
            <person name="Watson M."/>
            <person name="Adriaenssens E.M."/>
            <person name="Foster-Nyarko E."/>
            <person name="Jarju S."/>
            <person name="Secka A."/>
            <person name="Antonio M."/>
            <person name="Oren A."/>
            <person name="Chaudhuri R."/>
            <person name="La Ragione R.M."/>
            <person name="Hildebrand F."/>
            <person name="Pallen M.J."/>
        </authorList>
    </citation>
    <scope>NUCLEOTIDE SEQUENCE [LARGE SCALE GENOMIC DNA]</scope>
    <source>
        <strain evidence="1 2">Sa2YVA2</strain>
    </source>
</reference>
<comment type="caution">
    <text evidence="1">The sequence shown here is derived from an EMBL/GenBank/DDBJ whole genome shotgun (WGS) entry which is preliminary data.</text>
</comment>
<keyword evidence="1" id="KW-0378">Hydrolase</keyword>
<evidence type="ECO:0000313" key="2">
    <source>
        <dbReference type="Proteomes" id="UP000626786"/>
    </source>
</evidence>
<gene>
    <name evidence="1" type="ORF">H9649_02675</name>
</gene>
<evidence type="ECO:0000313" key="1">
    <source>
        <dbReference type="EMBL" id="MBD7983473.1"/>
    </source>
</evidence>
<name>A0ABR8U6X9_9BACL</name>
<accession>A0ABR8U6X9</accession>
<proteinExistence type="predicted"/>
<keyword evidence="1" id="KW-0347">Helicase</keyword>
<sequence length="176" mass="20200">MKMYPEFQDITRKTEIGGLTKLELIRKLRQQSISLNEYAEILLSNDKFTTSKTKYNLKTVELTIRNLGFPGGATMPQIIKRAEELGLDLCPLEVGPHIRLNYLDQPEGSTRNLSRGQAPSGSITIATEKISEDDDFPRGFYLRKISGVLWLRGYIADDLHVWKTEDRFIFCQRKDC</sequence>
<protein>
    <submittedName>
        <fullName evidence="1">Helicase</fullName>
    </submittedName>
</protein>
<dbReference type="GO" id="GO:0004386">
    <property type="term" value="F:helicase activity"/>
    <property type="evidence" value="ECO:0007669"/>
    <property type="project" value="UniProtKB-KW"/>
</dbReference>
<keyword evidence="2" id="KW-1185">Reference proteome</keyword>